<dbReference type="PANTHER" id="PTHR30055">
    <property type="entry name" value="HTH-TYPE TRANSCRIPTIONAL REGULATOR RUTR"/>
    <property type="match status" value="1"/>
</dbReference>
<sequence>MRAETAARTGEQIVSAALALYHELWLDEITVEQVAARAGVSSKTVLRRYGSRDGLLASVASQLAADVAEQRFAARVGDFHDAVNNLMVHYERNGRLALRNLVQAQRSPWIASLVDNARTEHAQWVSTIFAPFLARVDGADRELLRVQLTAVMDIAMWNVLRNELGLSPARTEQAIAGLLRGLLGEDHP</sequence>
<dbReference type="SUPFAM" id="SSF46689">
    <property type="entry name" value="Homeodomain-like"/>
    <property type="match status" value="1"/>
</dbReference>
<evidence type="ECO:0000256" key="3">
    <source>
        <dbReference type="ARBA" id="ARBA00023163"/>
    </source>
</evidence>
<keyword evidence="3" id="KW-0804">Transcription</keyword>
<keyword evidence="7" id="KW-1185">Reference proteome</keyword>
<feature type="DNA-binding region" description="H-T-H motif" evidence="4">
    <location>
        <begin position="30"/>
        <end position="49"/>
    </location>
</feature>
<comment type="caution">
    <text evidence="6">The sequence shown here is derived from an EMBL/GenBank/DDBJ whole genome shotgun (WGS) entry which is preliminary data.</text>
</comment>
<evidence type="ECO:0000256" key="2">
    <source>
        <dbReference type="ARBA" id="ARBA00023125"/>
    </source>
</evidence>
<keyword evidence="1" id="KW-0805">Transcription regulation</keyword>
<evidence type="ECO:0000313" key="7">
    <source>
        <dbReference type="Proteomes" id="UP000640052"/>
    </source>
</evidence>
<dbReference type="InterPro" id="IPR001647">
    <property type="entry name" value="HTH_TetR"/>
</dbReference>
<dbReference type="GO" id="GO:0000976">
    <property type="term" value="F:transcription cis-regulatory region binding"/>
    <property type="evidence" value="ECO:0007669"/>
    <property type="project" value="TreeGrafter"/>
</dbReference>
<feature type="domain" description="HTH tetR-type" evidence="5">
    <location>
        <begin position="7"/>
        <end position="67"/>
    </location>
</feature>
<evidence type="ECO:0000259" key="5">
    <source>
        <dbReference type="PROSITE" id="PS50977"/>
    </source>
</evidence>
<dbReference type="Proteomes" id="UP000640052">
    <property type="component" value="Unassembled WGS sequence"/>
</dbReference>
<evidence type="ECO:0000256" key="1">
    <source>
        <dbReference type="ARBA" id="ARBA00023015"/>
    </source>
</evidence>
<dbReference type="GO" id="GO:0003700">
    <property type="term" value="F:DNA-binding transcription factor activity"/>
    <property type="evidence" value="ECO:0007669"/>
    <property type="project" value="TreeGrafter"/>
</dbReference>
<proteinExistence type="predicted"/>
<dbReference type="EMBL" id="BOOA01000011">
    <property type="protein sequence ID" value="GIH23525.1"/>
    <property type="molecule type" value="Genomic_DNA"/>
</dbReference>
<dbReference type="InterPro" id="IPR009057">
    <property type="entry name" value="Homeodomain-like_sf"/>
</dbReference>
<dbReference type="PROSITE" id="PS50977">
    <property type="entry name" value="HTH_TETR_2"/>
    <property type="match status" value="1"/>
</dbReference>
<dbReference type="AlphaFoldDB" id="A0A919UPD7"/>
<protein>
    <recommendedName>
        <fullName evidence="5">HTH tetR-type domain-containing protein</fullName>
    </recommendedName>
</protein>
<evidence type="ECO:0000313" key="6">
    <source>
        <dbReference type="EMBL" id="GIH23525.1"/>
    </source>
</evidence>
<dbReference type="InterPro" id="IPR050109">
    <property type="entry name" value="HTH-type_TetR-like_transc_reg"/>
</dbReference>
<dbReference type="Pfam" id="PF00440">
    <property type="entry name" value="TetR_N"/>
    <property type="match status" value="1"/>
</dbReference>
<keyword evidence="2 4" id="KW-0238">DNA-binding</keyword>
<dbReference type="PANTHER" id="PTHR30055:SF234">
    <property type="entry name" value="HTH-TYPE TRANSCRIPTIONAL REGULATOR BETI"/>
    <property type="match status" value="1"/>
</dbReference>
<evidence type="ECO:0000256" key="4">
    <source>
        <dbReference type="PROSITE-ProRule" id="PRU00335"/>
    </source>
</evidence>
<reference evidence="6" key="1">
    <citation type="submission" date="2021-01" db="EMBL/GenBank/DDBJ databases">
        <title>Whole genome shotgun sequence of Acrocarpospora phusangensis NBRC 108782.</title>
        <authorList>
            <person name="Komaki H."/>
            <person name="Tamura T."/>
        </authorList>
    </citation>
    <scope>NUCLEOTIDE SEQUENCE</scope>
    <source>
        <strain evidence="6">NBRC 108782</strain>
    </source>
</reference>
<organism evidence="6 7">
    <name type="scientific">Acrocarpospora phusangensis</name>
    <dbReference type="NCBI Taxonomy" id="1070424"/>
    <lineage>
        <taxon>Bacteria</taxon>
        <taxon>Bacillati</taxon>
        <taxon>Actinomycetota</taxon>
        <taxon>Actinomycetes</taxon>
        <taxon>Streptosporangiales</taxon>
        <taxon>Streptosporangiaceae</taxon>
        <taxon>Acrocarpospora</taxon>
    </lineage>
</organism>
<dbReference type="Gene3D" id="1.10.357.10">
    <property type="entry name" value="Tetracycline Repressor, domain 2"/>
    <property type="match status" value="1"/>
</dbReference>
<name>A0A919UPD7_9ACTN</name>
<accession>A0A919UPD7</accession>
<gene>
    <name evidence="6" type="ORF">Aph01nite_18350</name>
</gene>